<dbReference type="GO" id="GO:0000287">
    <property type="term" value="F:magnesium ion binding"/>
    <property type="evidence" value="ECO:0007669"/>
    <property type="project" value="InterPro"/>
</dbReference>
<dbReference type="GO" id="GO:0005525">
    <property type="term" value="F:GTP binding"/>
    <property type="evidence" value="ECO:0007669"/>
    <property type="project" value="UniProtKB-KW"/>
</dbReference>
<protein>
    <submittedName>
        <fullName evidence="8">EOG090X0ACU</fullName>
    </submittedName>
</protein>
<evidence type="ECO:0000256" key="2">
    <source>
        <dbReference type="ARBA" id="ARBA00022517"/>
    </source>
</evidence>
<keyword evidence="2" id="KW-0690">Ribosome biogenesis</keyword>
<dbReference type="NCBIfam" id="TIGR02729">
    <property type="entry name" value="Obg_CgtA"/>
    <property type="match status" value="1"/>
</dbReference>
<gene>
    <name evidence="8" type="primary">EOG090X0ACU</name>
</gene>
<dbReference type="NCBIfam" id="NF008956">
    <property type="entry name" value="PRK12299.1"/>
    <property type="match status" value="1"/>
</dbReference>
<comment type="similarity">
    <text evidence="1">Belongs to the TRAFAC class OBG-HflX-like GTPase superfamily. OBG GTPase family.</text>
</comment>
<dbReference type="InterPro" id="IPR045086">
    <property type="entry name" value="OBG_GTPase"/>
</dbReference>
<evidence type="ECO:0000259" key="6">
    <source>
        <dbReference type="PROSITE" id="PS51710"/>
    </source>
</evidence>
<dbReference type="PRINTS" id="PR00326">
    <property type="entry name" value="GTP1OBG"/>
</dbReference>
<dbReference type="FunFam" id="2.70.210.12:FF:000001">
    <property type="entry name" value="GTPase Obg"/>
    <property type="match status" value="1"/>
</dbReference>
<dbReference type="Gene3D" id="3.40.50.300">
    <property type="entry name" value="P-loop containing nucleotide triphosphate hydrolases"/>
    <property type="match status" value="1"/>
</dbReference>
<feature type="domain" description="Obg" evidence="7">
    <location>
        <begin position="87"/>
        <end position="242"/>
    </location>
</feature>
<dbReference type="PANTHER" id="PTHR11702">
    <property type="entry name" value="DEVELOPMENTALLY REGULATED GTP-BINDING PROTEIN-RELATED"/>
    <property type="match status" value="1"/>
</dbReference>
<dbReference type="PROSITE" id="PS51883">
    <property type="entry name" value="OBG"/>
    <property type="match status" value="1"/>
</dbReference>
<keyword evidence="3" id="KW-0547">Nucleotide-binding</keyword>
<accession>A0A4Y7NMF4</accession>
<proteinExistence type="evidence at transcript level"/>
<dbReference type="GO" id="GO:0003924">
    <property type="term" value="F:GTPase activity"/>
    <property type="evidence" value="ECO:0007669"/>
    <property type="project" value="InterPro"/>
</dbReference>
<feature type="region of interest" description="Disordered" evidence="5">
    <location>
        <begin position="40"/>
        <end position="60"/>
    </location>
</feature>
<dbReference type="Pfam" id="PF01018">
    <property type="entry name" value="GTP1_OBG"/>
    <property type="match status" value="1"/>
</dbReference>
<dbReference type="EMBL" id="LR024155">
    <property type="protein sequence ID" value="SVE93774.1"/>
    <property type="molecule type" value="mRNA"/>
</dbReference>
<dbReference type="InterPro" id="IPR006169">
    <property type="entry name" value="GTP1_OBG_dom"/>
</dbReference>
<dbReference type="InterPro" id="IPR027417">
    <property type="entry name" value="P-loop_NTPase"/>
</dbReference>
<dbReference type="AlphaFoldDB" id="A0A4Y7NMF4"/>
<dbReference type="SUPFAM" id="SSF52540">
    <property type="entry name" value="P-loop containing nucleoside triphosphate hydrolases"/>
    <property type="match status" value="1"/>
</dbReference>
<feature type="region of interest" description="Disordered" evidence="5">
    <location>
        <begin position="106"/>
        <end position="126"/>
    </location>
</feature>
<evidence type="ECO:0000313" key="8">
    <source>
        <dbReference type="EMBL" id="SVE93774.1"/>
    </source>
</evidence>
<evidence type="ECO:0000256" key="3">
    <source>
        <dbReference type="ARBA" id="ARBA00022741"/>
    </source>
</evidence>
<evidence type="ECO:0000256" key="4">
    <source>
        <dbReference type="ARBA" id="ARBA00023134"/>
    </source>
</evidence>
<dbReference type="SUPFAM" id="SSF82051">
    <property type="entry name" value="Obg GTP-binding protein N-terminal domain"/>
    <property type="match status" value="1"/>
</dbReference>
<evidence type="ECO:0000259" key="7">
    <source>
        <dbReference type="PROSITE" id="PS51883"/>
    </source>
</evidence>
<dbReference type="InterPro" id="IPR031167">
    <property type="entry name" value="G_OBG"/>
</dbReference>
<dbReference type="CDD" id="cd01898">
    <property type="entry name" value="Obg"/>
    <property type="match status" value="1"/>
</dbReference>
<dbReference type="PROSITE" id="PS51710">
    <property type="entry name" value="G_OBG"/>
    <property type="match status" value="1"/>
</dbReference>
<dbReference type="GO" id="GO:0042254">
    <property type="term" value="P:ribosome biogenesis"/>
    <property type="evidence" value="ECO:0007669"/>
    <property type="project" value="UniProtKB-UniRule"/>
</dbReference>
<dbReference type="GO" id="GO:0005739">
    <property type="term" value="C:mitochondrion"/>
    <property type="evidence" value="ECO:0007669"/>
    <property type="project" value="TreeGrafter"/>
</dbReference>
<dbReference type="HAMAP" id="MF_01454">
    <property type="entry name" value="GTPase_Obg"/>
    <property type="match status" value="1"/>
</dbReference>
<evidence type="ECO:0000256" key="5">
    <source>
        <dbReference type="SAM" id="MobiDB-lite"/>
    </source>
</evidence>
<dbReference type="InterPro" id="IPR014100">
    <property type="entry name" value="GTP-bd_Obg/CgtA"/>
</dbReference>
<keyword evidence="4" id="KW-0342">GTP-binding</keyword>
<name>A0A4Y7NMF4_9CRUS</name>
<reference evidence="8" key="1">
    <citation type="submission" date="2018-08" db="EMBL/GenBank/DDBJ databases">
        <authorList>
            <person name="Cornetti L."/>
        </authorList>
    </citation>
    <scope>NUCLEOTIDE SEQUENCE</scope>
    <source>
        <strain evidence="8">BE-ASS</strain>
    </source>
</reference>
<dbReference type="PANTHER" id="PTHR11702:SF31">
    <property type="entry name" value="MITOCHONDRIAL RIBOSOME-ASSOCIATED GTPASE 2"/>
    <property type="match status" value="1"/>
</dbReference>
<feature type="domain" description="OBG-type G" evidence="6">
    <location>
        <begin position="243"/>
        <end position="411"/>
    </location>
</feature>
<organism evidence="8">
    <name type="scientific">Scapholeberis mucronata</name>
    <dbReference type="NCBI Taxonomy" id="202097"/>
    <lineage>
        <taxon>Eukaryota</taxon>
        <taxon>Metazoa</taxon>
        <taxon>Ecdysozoa</taxon>
        <taxon>Arthropoda</taxon>
        <taxon>Crustacea</taxon>
        <taxon>Branchiopoda</taxon>
        <taxon>Diplostraca</taxon>
        <taxon>Cladocera</taxon>
        <taxon>Anomopoda</taxon>
        <taxon>Daphniidae</taxon>
        <taxon>Scapholeberis</taxon>
    </lineage>
</organism>
<dbReference type="InterPro" id="IPR036726">
    <property type="entry name" value="GTP1_OBG_dom_sf"/>
</dbReference>
<dbReference type="Gene3D" id="2.70.210.12">
    <property type="entry name" value="GTP1/OBG domain"/>
    <property type="match status" value="1"/>
</dbReference>
<dbReference type="Pfam" id="PF01926">
    <property type="entry name" value="MMR_HSR1"/>
    <property type="match status" value="1"/>
</dbReference>
<sequence>MSDDMFQQKPTTADDFIRFHPTVSEGIRRHPTVSDFIRRCPTSSDGIRRHPTSSDGRNIFRGHGLISTEEPKPIPILKSKSNSTKVKPIVDIKTVKVRGGKGGDGCISLRRLPKNPLGGPDGGDGGNGGHITFKATTNKTSLEHIPSIIEANPGVKGSNRDCHGANAEHTVIEVPIGTLFKSSNGKILVDLDVDGAVFVAARGGAGGKGNHYFTSDVNQAPEVAEYGADGEEITYTIEIRTIADVGLIGFPNAGKSTFLRAITRARPKVAPYPFTTLQPHVGVVKYDDLNKVTVADIPGLIAGAHRNRGLGIGFLRHIERCLGLLYLVDTSVPEPWLQLEVLRYEINEYNPDLLLRPSGVLANKMDLPESGKNYEGLKRYVDELNLPLFPVSGLNNVGIPPILRYIKQLYDVCNTEKVSDA</sequence>
<dbReference type="InterPro" id="IPR006073">
    <property type="entry name" value="GTP-bd"/>
</dbReference>
<evidence type="ECO:0000256" key="1">
    <source>
        <dbReference type="ARBA" id="ARBA00007699"/>
    </source>
</evidence>